<evidence type="ECO:0000313" key="3">
    <source>
        <dbReference type="EMBL" id="BDI31090.1"/>
    </source>
</evidence>
<feature type="compositionally biased region" description="Low complexity" evidence="1">
    <location>
        <begin position="54"/>
        <end position="63"/>
    </location>
</feature>
<gene>
    <name evidence="3" type="ORF">CCAX7_31410</name>
</gene>
<evidence type="ECO:0000313" key="4">
    <source>
        <dbReference type="Proteomes" id="UP000287394"/>
    </source>
</evidence>
<dbReference type="KEGG" id="ccot:CCAX7_31410"/>
<dbReference type="EMBL" id="AP025739">
    <property type="protein sequence ID" value="BDI31090.1"/>
    <property type="molecule type" value="Genomic_DNA"/>
</dbReference>
<feature type="chain" id="PRO_5044300129" evidence="2">
    <location>
        <begin position="30"/>
        <end position="187"/>
    </location>
</feature>
<feature type="signal peptide" evidence="2">
    <location>
        <begin position="1"/>
        <end position="29"/>
    </location>
</feature>
<sequence>MTPMNMPRMRSPRFIAFALVATLAMPTLAMTAGCGSKTTDTAPPPAASSGPGGPMMSAPPTMGQPQRQGMSTKQKVVLLAGAALLYYLYKKHQAAQTQNGAASPQGQLYQSKNGGIYYRNAQHQPVWVTAPSGGVQVPAEQVQRYAPDYSRFQNQPVPAPPAGAPTTSALDFDSSLAAPGPRGPGGM</sequence>
<proteinExistence type="predicted"/>
<keyword evidence="4" id="KW-1185">Reference proteome</keyword>
<accession>A0A402CSG3</accession>
<dbReference type="AlphaFoldDB" id="A0A402CSG3"/>
<protein>
    <submittedName>
        <fullName evidence="3">Uncharacterized protein</fullName>
    </submittedName>
</protein>
<reference evidence="3 4" key="1">
    <citation type="journal article" date="2019" name="Int. J. Syst. Evol. Microbiol.">
        <title>Capsulimonas corticalis gen. nov., sp. nov., an aerobic capsulated bacterium, of a novel bacterial order, Capsulimonadales ord. nov., of the class Armatimonadia of the phylum Armatimonadetes.</title>
        <authorList>
            <person name="Li J."/>
            <person name="Kudo C."/>
            <person name="Tonouchi A."/>
        </authorList>
    </citation>
    <scope>NUCLEOTIDE SEQUENCE [LARGE SCALE GENOMIC DNA]</scope>
    <source>
        <strain evidence="3 4">AX-7</strain>
    </source>
</reference>
<organism evidence="3 4">
    <name type="scientific">Capsulimonas corticalis</name>
    <dbReference type="NCBI Taxonomy" id="2219043"/>
    <lineage>
        <taxon>Bacteria</taxon>
        <taxon>Bacillati</taxon>
        <taxon>Armatimonadota</taxon>
        <taxon>Armatimonadia</taxon>
        <taxon>Capsulimonadales</taxon>
        <taxon>Capsulimonadaceae</taxon>
        <taxon>Capsulimonas</taxon>
    </lineage>
</organism>
<keyword evidence="2" id="KW-0732">Signal</keyword>
<name>A0A402CSG3_9BACT</name>
<feature type="region of interest" description="Disordered" evidence="1">
    <location>
        <begin position="151"/>
        <end position="187"/>
    </location>
</feature>
<evidence type="ECO:0000256" key="1">
    <source>
        <dbReference type="SAM" id="MobiDB-lite"/>
    </source>
</evidence>
<evidence type="ECO:0000256" key="2">
    <source>
        <dbReference type="SAM" id="SignalP"/>
    </source>
</evidence>
<dbReference type="Proteomes" id="UP000287394">
    <property type="component" value="Chromosome"/>
</dbReference>
<feature type="region of interest" description="Disordered" evidence="1">
    <location>
        <begin position="35"/>
        <end position="70"/>
    </location>
</feature>